<feature type="compositionally biased region" description="Low complexity" evidence="1">
    <location>
        <begin position="40"/>
        <end position="72"/>
    </location>
</feature>
<dbReference type="Proteomes" id="UP001138757">
    <property type="component" value="Unassembled WGS sequence"/>
</dbReference>
<organism evidence="3 4">
    <name type="scientific">Sphingobium nicotianae</name>
    <dbReference type="NCBI Taxonomy" id="2782607"/>
    <lineage>
        <taxon>Bacteria</taxon>
        <taxon>Pseudomonadati</taxon>
        <taxon>Pseudomonadota</taxon>
        <taxon>Alphaproteobacteria</taxon>
        <taxon>Sphingomonadales</taxon>
        <taxon>Sphingomonadaceae</taxon>
        <taxon>Sphingobium</taxon>
    </lineage>
</organism>
<name>A0A9X1AI66_9SPHN</name>
<protein>
    <recommendedName>
        <fullName evidence="5">Lytic murein transglycosylase</fullName>
    </recommendedName>
</protein>
<evidence type="ECO:0000256" key="2">
    <source>
        <dbReference type="SAM" id="SignalP"/>
    </source>
</evidence>
<keyword evidence="2" id="KW-0732">Signal</keyword>
<evidence type="ECO:0000313" key="4">
    <source>
        <dbReference type="Proteomes" id="UP001138757"/>
    </source>
</evidence>
<feature type="signal peptide" evidence="2">
    <location>
        <begin position="1"/>
        <end position="23"/>
    </location>
</feature>
<feature type="region of interest" description="Disordered" evidence="1">
    <location>
        <begin position="26"/>
        <end position="72"/>
    </location>
</feature>
<evidence type="ECO:0008006" key="5">
    <source>
        <dbReference type="Google" id="ProtNLM"/>
    </source>
</evidence>
<evidence type="ECO:0000313" key="3">
    <source>
        <dbReference type="EMBL" id="MBT2185602.1"/>
    </source>
</evidence>
<proteinExistence type="predicted"/>
<dbReference type="EMBL" id="JAHGAW010000001">
    <property type="protein sequence ID" value="MBT2185602.1"/>
    <property type="molecule type" value="Genomic_DNA"/>
</dbReference>
<dbReference type="RefSeq" id="WP_214621344.1">
    <property type="nucleotide sequence ID" value="NZ_JAHGAW010000001.1"/>
</dbReference>
<sequence length="617" mass="64887">MRINRTYLLLGLSAAALAIPVLAQQSSGPESLLPPGFGDQPAQAPARPQPSPGQGSPTSPSAPAQSTPTPLLPDAASVEAAAAAMPAAANSDDSADEIGAKYDLPATARRSLDLIGPLTPELGGLERTAFGQGNGRGLAAIMRATSAPFLSRWASILTRRALLSQTDTPGDINGADWAAERAWLLLRMGEADNARLLIQGVDSDKFTKRLYSVAMQAQLATADPAGFCPLLPRARDFSDEPGWFMASAICASFSADQGTASALLNQAERRGIAKGIDYRLAEKAVGAGPNSRRSVKIEWDGVARLTTWRFGLATATNVEIPAALFGTVGPQVRAWEARAPELSLARRLPGTAVATRLGVFSGAASLGFYSALADDSTADDAATDRGNLLRDVYAGESIRARIDAMRQYWQAQPADKWFAGPEGVYYGALPVIARAAATIPATAGAGEDTPWLIAAMLSGGYDRSAARWTAALGQLSGAARERSWALLATGLPTPQLDLSADRISAFVSADSSKYQQLGHCLVAALGGLGRLPAAERARLLKDAGIDTVPRRPWARGIMAAAQRREQGTVALLTGVGMQGQNWRALPPQQLYFIVTALHDVGLDPYARMIAAEAMARL</sequence>
<dbReference type="AlphaFoldDB" id="A0A9X1AI66"/>
<feature type="chain" id="PRO_5040795241" description="Lytic murein transglycosylase" evidence="2">
    <location>
        <begin position="24"/>
        <end position="617"/>
    </location>
</feature>
<reference evidence="3" key="1">
    <citation type="submission" date="2021-05" db="EMBL/GenBank/DDBJ databases">
        <title>Genome of Sphingobium sp. strain.</title>
        <authorList>
            <person name="Fan R."/>
        </authorList>
    </citation>
    <scope>NUCLEOTIDE SEQUENCE</scope>
    <source>
        <strain evidence="3">H33</strain>
    </source>
</reference>
<evidence type="ECO:0000256" key="1">
    <source>
        <dbReference type="SAM" id="MobiDB-lite"/>
    </source>
</evidence>
<gene>
    <name evidence="3" type="ORF">KK488_01425</name>
</gene>
<keyword evidence="4" id="KW-1185">Reference proteome</keyword>
<accession>A0A9X1AI66</accession>
<comment type="caution">
    <text evidence="3">The sequence shown here is derived from an EMBL/GenBank/DDBJ whole genome shotgun (WGS) entry which is preliminary data.</text>
</comment>